<evidence type="ECO:0000313" key="5">
    <source>
        <dbReference type="Proteomes" id="UP000244248"/>
    </source>
</evidence>
<dbReference type="PANTHER" id="PTHR34475:SF1">
    <property type="entry name" value="CYTOSKELETON PROTEIN RODZ"/>
    <property type="match status" value="1"/>
</dbReference>
<dbReference type="EMBL" id="QANS01000002">
    <property type="protein sequence ID" value="PTU32344.1"/>
    <property type="molecule type" value="Genomic_DNA"/>
</dbReference>
<evidence type="ECO:0000259" key="3">
    <source>
        <dbReference type="Pfam" id="PF13464"/>
    </source>
</evidence>
<keyword evidence="5" id="KW-1185">Reference proteome</keyword>
<evidence type="ECO:0000313" key="4">
    <source>
        <dbReference type="EMBL" id="PTU32344.1"/>
    </source>
</evidence>
<evidence type="ECO:0000256" key="1">
    <source>
        <dbReference type="SAM" id="MobiDB-lite"/>
    </source>
</evidence>
<accession>A0A2T5MIG1</accession>
<dbReference type="Pfam" id="PF13413">
    <property type="entry name" value="HTH_25"/>
    <property type="match status" value="1"/>
</dbReference>
<feature type="transmembrane region" description="Helical" evidence="2">
    <location>
        <begin position="127"/>
        <end position="147"/>
    </location>
</feature>
<dbReference type="InterPro" id="IPR010982">
    <property type="entry name" value="Lambda_DNA-bd_dom_sf"/>
</dbReference>
<reference evidence="4 5" key="1">
    <citation type="submission" date="2018-04" db="EMBL/GenBank/DDBJ databases">
        <title>Novel species isolated from glacier.</title>
        <authorList>
            <person name="Liu Q."/>
            <person name="Xin Y.-H."/>
        </authorList>
    </citation>
    <scope>NUCLEOTIDE SEQUENCE [LARGE SCALE GENOMIC DNA]</scope>
    <source>
        <strain evidence="4 5">GT1R17</strain>
    </source>
</reference>
<dbReference type="OrthoDB" id="9790252at2"/>
<dbReference type="InterPro" id="IPR025194">
    <property type="entry name" value="RodZ-like_C"/>
</dbReference>
<protein>
    <recommendedName>
        <fullName evidence="3">Cytoskeleton protein RodZ-like C-terminal domain-containing protein</fullName>
    </recommendedName>
</protein>
<organism evidence="4 5">
    <name type="scientific">Stenotrophobium rhamnosiphilum</name>
    <dbReference type="NCBI Taxonomy" id="2029166"/>
    <lineage>
        <taxon>Bacteria</taxon>
        <taxon>Pseudomonadati</taxon>
        <taxon>Pseudomonadota</taxon>
        <taxon>Gammaproteobacteria</taxon>
        <taxon>Nevskiales</taxon>
        <taxon>Nevskiaceae</taxon>
        <taxon>Stenotrophobium</taxon>
    </lineage>
</organism>
<dbReference type="InterPro" id="IPR001387">
    <property type="entry name" value="Cro/C1-type_HTH"/>
</dbReference>
<feature type="region of interest" description="Disordered" evidence="1">
    <location>
        <begin position="182"/>
        <end position="204"/>
    </location>
</feature>
<sequence>MTPELTQEQQGVETAPTSPSPESSRATPGQLIRRARERARMTTEELSAMIKLARGTLDALERDDFKVLMEPVYVRGYYRKCAKVLGIAESDLVDAYQAMVAPRAPEAPAKLRLASGSELGSGSRLPLALASAAAGIGVVVLSIIWFARGEVTQIPELPAAVETPVENKTAAVPVDVTTLATDPAATPDAAGATPSAVPATSATDVPATTQSPAIAPVVAAPLAPAATGVSTVVVPTTKPLAGLPAATGPMTTGTLTLRFNITSWARVEDATGKTLVNGLVRAGEKQSWTGHAPFSVFLGNAPGVSVDFNGKLIDLAKYTAQNNTARFSAGANTP</sequence>
<feature type="compositionally biased region" description="Low complexity" evidence="1">
    <location>
        <begin position="13"/>
        <end position="28"/>
    </location>
</feature>
<dbReference type="Pfam" id="PF13464">
    <property type="entry name" value="RodZ_C"/>
    <property type="match status" value="1"/>
</dbReference>
<feature type="compositionally biased region" description="Polar residues" evidence="1">
    <location>
        <begin position="1"/>
        <end position="12"/>
    </location>
</feature>
<dbReference type="SUPFAM" id="SSF47413">
    <property type="entry name" value="lambda repressor-like DNA-binding domains"/>
    <property type="match status" value="1"/>
</dbReference>
<gene>
    <name evidence="4" type="ORF">CJD38_06765</name>
</gene>
<dbReference type="Proteomes" id="UP000244248">
    <property type="component" value="Unassembled WGS sequence"/>
</dbReference>
<proteinExistence type="predicted"/>
<feature type="domain" description="Cytoskeleton protein RodZ-like C-terminal" evidence="3">
    <location>
        <begin position="256"/>
        <end position="328"/>
    </location>
</feature>
<feature type="compositionally biased region" description="Low complexity" evidence="1">
    <location>
        <begin position="182"/>
        <end position="203"/>
    </location>
</feature>
<keyword evidence="2" id="KW-0472">Membrane</keyword>
<keyword evidence="2" id="KW-1133">Transmembrane helix</keyword>
<dbReference type="RefSeq" id="WP_107939538.1">
    <property type="nucleotide sequence ID" value="NZ_QANS01000002.1"/>
</dbReference>
<name>A0A2T5MIG1_9GAMM</name>
<feature type="region of interest" description="Disordered" evidence="1">
    <location>
        <begin position="1"/>
        <end position="30"/>
    </location>
</feature>
<dbReference type="GO" id="GO:0003677">
    <property type="term" value="F:DNA binding"/>
    <property type="evidence" value="ECO:0007669"/>
    <property type="project" value="InterPro"/>
</dbReference>
<keyword evidence="2" id="KW-0812">Transmembrane</keyword>
<dbReference type="AlphaFoldDB" id="A0A2T5MIG1"/>
<dbReference type="PANTHER" id="PTHR34475">
    <property type="match status" value="1"/>
</dbReference>
<dbReference type="CDD" id="cd00093">
    <property type="entry name" value="HTH_XRE"/>
    <property type="match status" value="1"/>
</dbReference>
<dbReference type="InterPro" id="IPR050400">
    <property type="entry name" value="Bact_Cytoskel_RodZ"/>
</dbReference>
<dbReference type="Gene3D" id="1.10.260.40">
    <property type="entry name" value="lambda repressor-like DNA-binding domains"/>
    <property type="match status" value="1"/>
</dbReference>
<evidence type="ECO:0000256" key="2">
    <source>
        <dbReference type="SAM" id="Phobius"/>
    </source>
</evidence>
<comment type="caution">
    <text evidence="4">The sequence shown here is derived from an EMBL/GenBank/DDBJ whole genome shotgun (WGS) entry which is preliminary data.</text>
</comment>